<dbReference type="PANTHER" id="PTHR10619">
    <property type="entry name" value="F-ACTIN-CAPPING PROTEIN SUBUNIT BETA"/>
    <property type="match status" value="1"/>
</dbReference>
<dbReference type="GO" id="GO:0003779">
    <property type="term" value="F:actin binding"/>
    <property type="evidence" value="ECO:0007669"/>
    <property type="project" value="UniProtKB-KW"/>
</dbReference>
<evidence type="ECO:0000313" key="10">
    <source>
        <dbReference type="EMBL" id="KAL2519852.1"/>
    </source>
</evidence>
<gene>
    <name evidence="10" type="ORF">Fot_23775</name>
</gene>
<evidence type="ECO:0000256" key="1">
    <source>
        <dbReference type="ARBA" id="ARBA00004245"/>
    </source>
</evidence>
<comment type="function">
    <text evidence="8 9">F-actin-capping proteins bind in a Ca(2+)-independent manner to the fast growing ends of actin filaments (barbed end) thereby blocking the exchange of subunits at these ends. Unlike other capping proteins (such as gelsolin and severin), these proteins do not sever actin filaments.</text>
</comment>
<evidence type="ECO:0000256" key="6">
    <source>
        <dbReference type="ARBA" id="ARBA00023203"/>
    </source>
</evidence>
<dbReference type="InterPro" id="IPR042276">
    <property type="entry name" value="CapZ_alpha/beta_2"/>
</dbReference>
<keyword evidence="4 9" id="KW-0117">Actin capping</keyword>
<dbReference type="GO" id="GO:0008290">
    <property type="term" value="C:F-actin capping protein complex"/>
    <property type="evidence" value="ECO:0007669"/>
    <property type="project" value="UniProtKB-UniRule"/>
</dbReference>
<dbReference type="FunFam" id="3.90.1150.210:FF:000004">
    <property type="entry name" value="F-actin-capping protein subunit beta"/>
    <property type="match status" value="1"/>
</dbReference>
<evidence type="ECO:0000256" key="9">
    <source>
        <dbReference type="RuleBase" id="RU365078"/>
    </source>
</evidence>
<dbReference type="PROSITE" id="PS00231">
    <property type="entry name" value="F_ACTIN_CAPPING_BETA"/>
    <property type="match status" value="1"/>
</dbReference>
<evidence type="ECO:0000313" key="11">
    <source>
        <dbReference type="Proteomes" id="UP001604277"/>
    </source>
</evidence>
<keyword evidence="5 9" id="KW-0963">Cytoplasm</keyword>
<sequence>MEAAMGLMRRIPPKQSETALSALLSLLPQHSSDLLSQVDQPLQVLCDAECGKEFILCEYNRDADSYRYYEGGVSSVYMWEDENEGFVACFLIKKDGSMSGHGRRGYLQEGAWDAIHVIEVRQEEEIAHYSLTSTVMLSLTTNDESSGTFNLSGSIRRQMNMDLPVSEGHLCNMGRMIEEMESKLRNSLDQVYFGKTKEMVCTLRPPSELVQMKLPDS</sequence>
<dbReference type="AlphaFoldDB" id="A0ABD1U4B4"/>
<dbReference type="PRINTS" id="PR00192">
    <property type="entry name" value="FACTINCAPB"/>
</dbReference>
<protein>
    <recommendedName>
        <fullName evidence="3 9">F-actin-capping protein subunit beta</fullName>
    </recommendedName>
</protein>
<comment type="subunit">
    <text evidence="9">Heterodimer of an alpha and a beta subunit.</text>
</comment>
<evidence type="ECO:0000256" key="5">
    <source>
        <dbReference type="ARBA" id="ARBA00022490"/>
    </source>
</evidence>
<evidence type="ECO:0000256" key="2">
    <source>
        <dbReference type="ARBA" id="ARBA00006039"/>
    </source>
</evidence>
<evidence type="ECO:0000256" key="4">
    <source>
        <dbReference type="ARBA" id="ARBA00022467"/>
    </source>
</evidence>
<keyword evidence="7 9" id="KW-0206">Cytoskeleton</keyword>
<dbReference type="PANTHER" id="PTHR10619:SF0">
    <property type="entry name" value="F-ACTIN-CAPPING PROTEIN SUBUNIT BETA ISOFORMS 1 AND 2"/>
    <property type="match status" value="1"/>
</dbReference>
<dbReference type="SUPFAM" id="SSF90096">
    <property type="entry name" value="Subunits of heterodimeric actin filament capping protein Capz"/>
    <property type="match status" value="1"/>
</dbReference>
<evidence type="ECO:0000256" key="8">
    <source>
        <dbReference type="ARBA" id="ARBA00025389"/>
    </source>
</evidence>
<dbReference type="InterPro" id="IPR037282">
    <property type="entry name" value="CapZ_alpha/beta"/>
</dbReference>
<comment type="similarity">
    <text evidence="2 9">Belongs to the F-actin-capping protein beta subunit family.</text>
</comment>
<keyword evidence="6 9" id="KW-0009">Actin-binding</keyword>
<reference evidence="11" key="1">
    <citation type="submission" date="2024-07" db="EMBL/GenBank/DDBJ databases">
        <title>Two chromosome-level genome assemblies of Korean endemic species Abeliophyllum distichum and Forsythia ovata (Oleaceae).</title>
        <authorList>
            <person name="Jang H."/>
        </authorList>
    </citation>
    <scope>NUCLEOTIDE SEQUENCE [LARGE SCALE GENOMIC DNA]</scope>
</reference>
<keyword evidence="11" id="KW-1185">Reference proteome</keyword>
<dbReference type="Pfam" id="PF01115">
    <property type="entry name" value="F_actin_cap_B"/>
    <property type="match status" value="2"/>
</dbReference>
<name>A0ABD1U4B4_9LAMI</name>
<comment type="subcellular location">
    <subcellularLocation>
        <location evidence="1 9">Cytoplasm</location>
        <location evidence="1 9">Cytoskeleton</location>
    </subcellularLocation>
</comment>
<dbReference type="GO" id="GO:0051016">
    <property type="term" value="P:barbed-end actin filament capping"/>
    <property type="evidence" value="ECO:0007669"/>
    <property type="project" value="UniProtKB-UniRule"/>
</dbReference>
<dbReference type="Gene3D" id="3.90.1150.210">
    <property type="entry name" value="F-actin capping protein, beta subunit"/>
    <property type="match status" value="1"/>
</dbReference>
<proteinExistence type="inferred from homology"/>
<evidence type="ECO:0000256" key="3">
    <source>
        <dbReference type="ARBA" id="ARBA00021859"/>
    </source>
</evidence>
<dbReference type="Proteomes" id="UP001604277">
    <property type="component" value="Unassembled WGS sequence"/>
</dbReference>
<evidence type="ECO:0000256" key="7">
    <source>
        <dbReference type="ARBA" id="ARBA00023212"/>
    </source>
</evidence>
<dbReference type="InterPro" id="IPR001698">
    <property type="entry name" value="CAPZB"/>
</dbReference>
<dbReference type="EMBL" id="JBFOLJ010000007">
    <property type="protein sequence ID" value="KAL2519852.1"/>
    <property type="molecule type" value="Genomic_DNA"/>
</dbReference>
<dbReference type="InterPro" id="IPR019771">
    <property type="entry name" value="F-actin_capping_bsu_CS"/>
</dbReference>
<comment type="caution">
    <text evidence="10">The sequence shown here is derived from an EMBL/GenBank/DDBJ whole genome shotgun (WGS) entry which is preliminary data.</text>
</comment>
<organism evidence="10 11">
    <name type="scientific">Forsythia ovata</name>
    <dbReference type="NCBI Taxonomy" id="205694"/>
    <lineage>
        <taxon>Eukaryota</taxon>
        <taxon>Viridiplantae</taxon>
        <taxon>Streptophyta</taxon>
        <taxon>Embryophyta</taxon>
        <taxon>Tracheophyta</taxon>
        <taxon>Spermatophyta</taxon>
        <taxon>Magnoliopsida</taxon>
        <taxon>eudicotyledons</taxon>
        <taxon>Gunneridae</taxon>
        <taxon>Pentapetalae</taxon>
        <taxon>asterids</taxon>
        <taxon>lamiids</taxon>
        <taxon>Lamiales</taxon>
        <taxon>Oleaceae</taxon>
        <taxon>Forsythieae</taxon>
        <taxon>Forsythia</taxon>
    </lineage>
</organism>
<accession>A0ABD1U4B4</accession>